<dbReference type="EMBL" id="JASBNA010000039">
    <property type="protein sequence ID" value="KAK7681851.1"/>
    <property type="molecule type" value="Genomic_DNA"/>
</dbReference>
<keyword evidence="2" id="KW-0812">Transmembrane</keyword>
<organism evidence="3 4">
    <name type="scientific">Cerrena zonata</name>
    <dbReference type="NCBI Taxonomy" id="2478898"/>
    <lineage>
        <taxon>Eukaryota</taxon>
        <taxon>Fungi</taxon>
        <taxon>Dikarya</taxon>
        <taxon>Basidiomycota</taxon>
        <taxon>Agaricomycotina</taxon>
        <taxon>Agaricomycetes</taxon>
        <taxon>Polyporales</taxon>
        <taxon>Cerrenaceae</taxon>
        <taxon>Cerrena</taxon>
    </lineage>
</organism>
<accession>A0AAW0FM34</accession>
<dbReference type="GO" id="GO:0034599">
    <property type="term" value="P:cellular response to oxidative stress"/>
    <property type="evidence" value="ECO:0007669"/>
    <property type="project" value="InterPro"/>
</dbReference>
<feature type="transmembrane region" description="Helical" evidence="2">
    <location>
        <begin position="480"/>
        <end position="501"/>
    </location>
</feature>
<feature type="compositionally biased region" description="Polar residues" evidence="1">
    <location>
        <begin position="71"/>
        <end position="87"/>
    </location>
</feature>
<evidence type="ECO:0000313" key="3">
    <source>
        <dbReference type="EMBL" id="KAK7681851.1"/>
    </source>
</evidence>
<keyword evidence="4" id="KW-1185">Reference proteome</keyword>
<feature type="compositionally biased region" description="Polar residues" evidence="1">
    <location>
        <begin position="124"/>
        <end position="135"/>
    </location>
</feature>
<sequence>MFATDQYDSRRFGPALFLTPFIPSAALVQEYEALYQAQLERATHPTPPRRPHPRESATVPVSKHRRRHQRTPSTGTVAYMTSTGQNPTFPPSSSSFIPPHFLDEPGSPPPYSPTPPDPPPAQQAECSNPQFLSRRSASSPHINSPPSSPTFGPYSAESSRRPSTIALHTRRSRQFYARVETSDDPDTDASLSEDTVIYTSTRLSLAGTLRARLLGKGKGRADDAMRPISTAPGVIGAGETETEGEDTPRNLPTARTSMSSHPSLPHRDRTRDRSNLSITPILTTLTTLTHEIPSSARSLIPILFELSRLLSVVPAVVGTLWNLYHVWRPPTGLGSPGWTRSEFMLSVFWSVLTGWQCLQLTTGLLKRWRVYYGALPTLIRLLGLQAICWPATHFTLTLFDHSKRPLICWAIIGTTTSCSRSIQMWVTSNIIVFPQPHHHFPHSSSHSPSSSPLRESTGDGGSGALVKEKMKMTRKRKWDWGAVIWRCALPAGLIYFVMAWVEVLRREFERGSQS</sequence>
<comment type="caution">
    <text evidence="3">The sequence shown here is derived from an EMBL/GenBank/DDBJ whole genome shotgun (WGS) entry which is preliminary data.</text>
</comment>
<dbReference type="GO" id="GO:0006487">
    <property type="term" value="P:protein N-linked glycosylation"/>
    <property type="evidence" value="ECO:0007669"/>
    <property type="project" value="TreeGrafter"/>
</dbReference>
<feature type="region of interest" description="Disordered" evidence="1">
    <location>
        <begin position="42"/>
        <end position="169"/>
    </location>
</feature>
<dbReference type="AlphaFoldDB" id="A0AAW0FM34"/>
<gene>
    <name evidence="3" type="ORF">QCA50_015198</name>
</gene>
<feature type="compositionally biased region" description="Polar residues" evidence="1">
    <location>
        <begin position="253"/>
        <end position="262"/>
    </location>
</feature>
<name>A0AAW0FM34_9APHY</name>
<feature type="region of interest" description="Disordered" evidence="1">
    <location>
        <begin position="220"/>
        <end position="271"/>
    </location>
</feature>
<dbReference type="GO" id="GO:0005789">
    <property type="term" value="C:endoplasmic reticulum membrane"/>
    <property type="evidence" value="ECO:0007669"/>
    <property type="project" value="InterPro"/>
</dbReference>
<feature type="compositionally biased region" description="Low complexity" evidence="1">
    <location>
        <begin position="136"/>
        <end position="145"/>
    </location>
</feature>
<keyword evidence="2" id="KW-0472">Membrane</keyword>
<feature type="compositionally biased region" description="Low complexity" evidence="1">
    <location>
        <begin position="442"/>
        <end position="452"/>
    </location>
</feature>
<feature type="compositionally biased region" description="Pro residues" evidence="1">
    <location>
        <begin position="106"/>
        <end position="121"/>
    </location>
</feature>
<dbReference type="InterPro" id="IPR021100">
    <property type="entry name" value="N-glycosylation_EOS1"/>
</dbReference>
<dbReference type="PANTHER" id="PTHR28147">
    <property type="entry name" value="N-GLYCOSYLATION PROTEIN EOS1"/>
    <property type="match status" value="1"/>
</dbReference>
<evidence type="ECO:0000313" key="4">
    <source>
        <dbReference type="Proteomes" id="UP001385951"/>
    </source>
</evidence>
<feature type="region of interest" description="Disordered" evidence="1">
    <location>
        <begin position="440"/>
        <end position="466"/>
    </location>
</feature>
<dbReference type="Proteomes" id="UP001385951">
    <property type="component" value="Unassembled WGS sequence"/>
</dbReference>
<evidence type="ECO:0000256" key="2">
    <source>
        <dbReference type="SAM" id="Phobius"/>
    </source>
</evidence>
<reference evidence="3 4" key="1">
    <citation type="submission" date="2022-09" db="EMBL/GenBank/DDBJ databases">
        <authorList>
            <person name="Palmer J.M."/>
        </authorList>
    </citation>
    <scope>NUCLEOTIDE SEQUENCE [LARGE SCALE GENOMIC DNA]</scope>
    <source>
        <strain evidence="3 4">DSM 7382</strain>
    </source>
</reference>
<keyword evidence="2" id="KW-1133">Transmembrane helix</keyword>
<proteinExistence type="predicted"/>
<protein>
    <submittedName>
        <fullName evidence="3">Uncharacterized protein</fullName>
    </submittedName>
</protein>
<dbReference type="Pfam" id="PF12326">
    <property type="entry name" value="EOS1"/>
    <property type="match status" value="1"/>
</dbReference>
<evidence type="ECO:0000256" key="1">
    <source>
        <dbReference type="SAM" id="MobiDB-lite"/>
    </source>
</evidence>
<dbReference type="PANTHER" id="PTHR28147:SF1">
    <property type="entry name" value="N-GLYCOSYLATION PROTEIN EOS1"/>
    <property type="match status" value="1"/>
</dbReference>